<dbReference type="EMBL" id="QTTT01000001">
    <property type="protein sequence ID" value="REE99268.1"/>
    <property type="molecule type" value="Genomic_DNA"/>
</dbReference>
<dbReference type="InterPro" id="IPR001647">
    <property type="entry name" value="HTH_TetR"/>
</dbReference>
<dbReference type="Proteomes" id="UP000256661">
    <property type="component" value="Unassembled WGS sequence"/>
</dbReference>
<organism evidence="7 8">
    <name type="scientific">Thermomonospora umbrina</name>
    <dbReference type="NCBI Taxonomy" id="111806"/>
    <lineage>
        <taxon>Bacteria</taxon>
        <taxon>Bacillati</taxon>
        <taxon>Actinomycetota</taxon>
        <taxon>Actinomycetes</taxon>
        <taxon>Streptosporangiales</taxon>
        <taxon>Thermomonosporaceae</taxon>
        <taxon>Thermomonospora</taxon>
    </lineage>
</organism>
<proteinExistence type="predicted"/>
<evidence type="ECO:0000256" key="3">
    <source>
        <dbReference type="ARBA" id="ARBA00023125"/>
    </source>
</evidence>
<evidence type="ECO:0000313" key="8">
    <source>
        <dbReference type="Proteomes" id="UP000256661"/>
    </source>
</evidence>
<keyword evidence="3 5" id="KW-0238">DNA-binding</keyword>
<dbReference type="PRINTS" id="PR00455">
    <property type="entry name" value="HTHTETR"/>
</dbReference>
<keyword evidence="1" id="KW-0678">Repressor</keyword>
<dbReference type="InterPro" id="IPR039538">
    <property type="entry name" value="BetI_C"/>
</dbReference>
<dbReference type="InterPro" id="IPR036271">
    <property type="entry name" value="Tet_transcr_reg_TetR-rel_C_sf"/>
</dbReference>
<feature type="domain" description="HTH tetR-type" evidence="6">
    <location>
        <begin position="10"/>
        <end position="70"/>
    </location>
</feature>
<dbReference type="OrthoDB" id="5242390at2"/>
<dbReference type="AlphaFoldDB" id="A0A3D9SU12"/>
<reference evidence="7 8" key="1">
    <citation type="submission" date="2018-08" db="EMBL/GenBank/DDBJ databases">
        <title>Sequencing the genomes of 1000 actinobacteria strains.</title>
        <authorList>
            <person name="Klenk H.-P."/>
        </authorList>
    </citation>
    <scope>NUCLEOTIDE SEQUENCE [LARGE SCALE GENOMIC DNA]</scope>
    <source>
        <strain evidence="7 8">DSM 43927</strain>
    </source>
</reference>
<dbReference type="PROSITE" id="PS50977">
    <property type="entry name" value="HTH_TETR_2"/>
    <property type="match status" value="1"/>
</dbReference>
<dbReference type="Gene3D" id="1.10.357.10">
    <property type="entry name" value="Tetracycline Repressor, domain 2"/>
    <property type="match status" value="1"/>
</dbReference>
<keyword evidence="4" id="KW-0804">Transcription</keyword>
<keyword evidence="2" id="KW-0805">Transcription regulation</keyword>
<keyword evidence="8" id="KW-1185">Reference proteome</keyword>
<accession>A0A3D9SU12</accession>
<gene>
    <name evidence="7" type="ORF">DFJ69_4776</name>
</gene>
<dbReference type="SUPFAM" id="SSF48498">
    <property type="entry name" value="Tetracyclin repressor-like, C-terminal domain"/>
    <property type="match status" value="1"/>
</dbReference>
<evidence type="ECO:0000256" key="4">
    <source>
        <dbReference type="ARBA" id="ARBA00023163"/>
    </source>
</evidence>
<evidence type="ECO:0000259" key="6">
    <source>
        <dbReference type="PROSITE" id="PS50977"/>
    </source>
</evidence>
<evidence type="ECO:0000256" key="2">
    <source>
        <dbReference type="ARBA" id="ARBA00023015"/>
    </source>
</evidence>
<dbReference type="PANTHER" id="PTHR30055:SF229">
    <property type="entry name" value="HTH-TYPE TRANSCRIPTIONAL REPRESSOR RV1474C"/>
    <property type="match status" value="1"/>
</dbReference>
<dbReference type="SUPFAM" id="SSF46689">
    <property type="entry name" value="Homeodomain-like"/>
    <property type="match status" value="1"/>
</dbReference>
<dbReference type="PANTHER" id="PTHR30055">
    <property type="entry name" value="HTH-TYPE TRANSCRIPTIONAL REGULATOR RUTR"/>
    <property type="match status" value="1"/>
</dbReference>
<comment type="caution">
    <text evidence="7">The sequence shown here is derived from an EMBL/GenBank/DDBJ whole genome shotgun (WGS) entry which is preliminary data.</text>
</comment>
<protein>
    <submittedName>
        <fullName evidence="7">TetR family transcriptional regulator</fullName>
    </submittedName>
</protein>
<sequence>MPRVSEEHLERRRRQVLDAARVCFARRGFHETSMQDIFAESGMSAGAVYRYFKSKGDLVEAIAADTIIRVAASMASIVAENPLPELDEVVGRICDLLVAQYSVDDADALRLAPQAWALALYDPEVGVIVLDAMTRIRQVWLTYAERLRDVGRLPADADLTAVSKALFGLLPGFILQRVLLKDVDPAVMRLGVRTLMTSLSVPLT</sequence>
<dbReference type="Pfam" id="PF00440">
    <property type="entry name" value="TetR_N"/>
    <property type="match status" value="1"/>
</dbReference>
<evidence type="ECO:0000256" key="1">
    <source>
        <dbReference type="ARBA" id="ARBA00022491"/>
    </source>
</evidence>
<dbReference type="InterPro" id="IPR009057">
    <property type="entry name" value="Homeodomain-like_sf"/>
</dbReference>
<dbReference type="Pfam" id="PF13977">
    <property type="entry name" value="TetR_C_6"/>
    <property type="match status" value="1"/>
</dbReference>
<name>A0A3D9SU12_9ACTN</name>
<evidence type="ECO:0000313" key="7">
    <source>
        <dbReference type="EMBL" id="REE99268.1"/>
    </source>
</evidence>
<dbReference type="GO" id="GO:0003700">
    <property type="term" value="F:DNA-binding transcription factor activity"/>
    <property type="evidence" value="ECO:0007669"/>
    <property type="project" value="TreeGrafter"/>
</dbReference>
<feature type="DNA-binding region" description="H-T-H motif" evidence="5">
    <location>
        <begin position="33"/>
        <end position="52"/>
    </location>
</feature>
<dbReference type="GO" id="GO:0000976">
    <property type="term" value="F:transcription cis-regulatory region binding"/>
    <property type="evidence" value="ECO:0007669"/>
    <property type="project" value="TreeGrafter"/>
</dbReference>
<dbReference type="InterPro" id="IPR050109">
    <property type="entry name" value="HTH-type_TetR-like_transc_reg"/>
</dbReference>
<dbReference type="RefSeq" id="WP_116024595.1">
    <property type="nucleotide sequence ID" value="NZ_QTTT01000001.1"/>
</dbReference>
<evidence type="ECO:0000256" key="5">
    <source>
        <dbReference type="PROSITE-ProRule" id="PRU00335"/>
    </source>
</evidence>